<dbReference type="EMBL" id="CAMXCT010000258">
    <property type="protein sequence ID" value="CAI3976277.1"/>
    <property type="molecule type" value="Genomic_DNA"/>
</dbReference>
<keyword evidence="4" id="KW-1185">Reference proteome</keyword>
<evidence type="ECO:0000313" key="2">
    <source>
        <dbReference type="EMBL" id="CAI3976277.1"/>
    </source>
</evidence>
<evidence type="ECO:0000256" key="1">
    <source>
        <dbReference type="SAM" id="MobiDB-lite"/>
    </source>
</evidence>
<gene>
    <name evidence="2" type="ORF">C1SCF055_LOCUS4510</name>
</gene>
<dbReference type="AlphaFoldDB" id="A0A9P1BMW6"/>
<comment type="caution">
    <text evidence="2">The sequence shown here is derived from an EMBL/GenBank/DDBJ whole genome shotgun (WGS) entry which is preliminary data.</text>
</comment>
<reference evidence="3 4" key="2">
    <citation type="submission" date="2024-05" db="EMBL/GenBank/DDBJ databases">
        <authorList>
            <person name="Chen Y."/>
            <person name="Shah S."/>
            <person name="Dougan E. K."/>
            <person name="Thang M."/>
            <person name="Chan C."/>
        </authorList>
    </citation>
    <scope>NUCLEOTIDE SEQUENCE [LARGE SCALE GENOMIC DNA]</scope>
</reference>
<dbReference type="EMBL" id="CAMXCT020000258">
    <property type="protein sequence ID" value="CAL1129652.1"/>
    <property type="molecule type" value="Genomic_DNA"/>
</dbReference>
<evidence type="ECO:0000313" key="4">
    <source>
        <dbReference type="Proteomes" id="UP001152797"/>
    </source>
</evidence>
<protein>
    <submittedName>
        <fullName evidence="3">Mono-and diacylglycerol lipase</fullName>
    </submittedName>
</protein>
<proteinExistence type="predicted"/>
<accession>A0A9P1BMW6</accession>
<feature type="compositionally biased region" description="Low complexity" evidence="1">
    <location>
        <begin position="297"/>
        <end position="311"/>
    </location>
</feature>
<sequence>MDLTLPRALALLGTKEIGRVLCTSRDATAGAAWQELLLSQRYILLLHGEPQGSSSLGVWRDLARSIFTGQDVPQHEAPWIFDNVRELESLSSKWRGCPAADLAGVALFKELYKQHEASFGRDPLSTAFYRGHLRALRRSRAMAAVPLTFRWTSADPRSQSCRIGLPRGGTLQLRMEQWDEFFQLHAEVRGESKHLSLLHLSVLSIEPNAPFIMSLLGRKRIPSKWLRPIAWLLPGFDPLPRWWPAFGGAHGGQDGAGGPCHLQMTSMRALLVLRSAEARENVPWVGELQSSEEESSNEPSTTSPSEPSDLS</sequence>
<dbReference type="Proteomes" id="UP001152797">
    <property type="component" value="Unassembled WGS sequence"/>
</dbReference>
<evidence type="ECO:0000313" key="3">
    <source>
        <dbReference type="EMBL" id="CAL4763589.1"/>
    </source>
</evidence>
<reference evidence="2" key="1">
    <citation type="submission" date="2022-10" db="EMBL/GenBank/DDBJ databases">
        <authorList>
            <person name="Chen Y."/>
            <person name="Dougan E. K."/>
            <person name="Chan C."/>
            <person name="Rhodes N."/>
            <person name="Thang M."/>
        </authorList>
    </citation>
    <scope>NUCLEOTIDE SEQUENCE</scope>
</reference>
<organism evidence="2">
    <name type="scientific">Cladocopium goreaui</name>
    <dbReference type="NCBI Taxonomy" id="2562237"/>
    <lineage>
        <taxon>Eukaryota</taxon>
        <taxon>Sar</taxon>
        <taxon>Alveolata</taxon>
        <taxon>Dinophyceae</taxon>
        <taxon>Suessiales</taxon>
        <taxon>Symbiodiniaceae</taxon>
        <taxon>Cladocopium</taxon>
    </lineage>
</organism>
<dbReference type="EMBL" id="CAMXCT030000258">
    <property type="protein sequence ID" value="CAL4763589.1"/>
    <property type="molecule type" value="Genomic_DNA"/>
</dbReference>
<name>A0A9P1BMW6_9DINO</name>
<feature type="region of interest" description="Disordered" evidence="1">
    <location>
        <begin position="283"/>
        <end position="311"/>
    </location>
</feature>